<feature type="domain" description="HTH gntR-type" evidence="4">
    <location>
        <begin position="13"/>
        <end position="81"/>
    </location>
</feature>
<sequence length="244" mass="26588">MTQRVIIDRGAGIAVWRQIAEWVRAEVASGTFEQGSRLPTETEIAERFGVNRHTVRRAIAALTAEGILRADQGRGTFVTAQPVSYPITARTRFSEIITSQSREPGGSLIGSAVEEADALLAGWLEVPVGTLLLRLDTLSVVDGVPLMVGAAWVEQARFPNLLRDYAETNSLTAALKRGGVEDYTRKETRISAELVDADDARLLEVALGTPVLIMESVNLDPDGRRIQYGRARVAAERIQIVVPN</sequence>
<reference evidence="6" key="1">
    <citation type="submission" date="2020-01" db="EMBL/GenBank/DDBJ databases">
        <authorList>
            <person name="Fang Y."/>
            <person name="Sun R."/>
            <person name="Nie L."/>
            <person name="He J."/>
            <person name="Hao L."/>
            <person name="Wang L."/>
            <person name="Su S."/>
            <person name="Lv E."/>
            <person name="Zhang Z."/>
            <person name="Xie R."/>
            <person name="Liu H."/>
        </authorList>
    </citation>
    <scope>NUCLEOTIDE SEQUENCE [LARGE SCALE GENOMIC DNA]</scope>
    <source>
        <strain evidence="6">XCT-53</strain>
    </source>
</reference>
<dbReference type="PROSITE" id="PS50949">
    <property type="entry name" value="HTH_GNTR"/>
    <property type="match status" value="1"/>
</dbReference>
<dbReference type="SUPFAM" id="SSF64288">
    <property type="entry name" value="Chorismate lyase-like"/>
    <property type="match status" value="1"/>
</dbReference>
<dbReference type="GO" id="GO:0003700">
    <property type="term" value="F:DNA-binding transcription factor activity"/>
    <property type="evidence" value="ECO:0007669"/>
    <property type="project" value="InterPro"/>
</dbReference>
<dbReference type="NCBIfam" id="TIGR02325">
    <property type="entry name" value="C_P_lyase_phnF"/>
    <property type="match status" value="1"/>
</dbReference>
<evidence type="ECO:0000256" key="2">
    <source>
        <dbReference type="ARBA" id="ARBA00023125"/>
    </source>
</evidence>
<keyword evidence="1" id="KW-0805">Transcription regulation</keyword>
<evidence type="ECO:0000259" key="4">
    <source>
        <dbReference type="PROSITE" id="PS50949"/>
    </source>
</evidence>
<keyword evidence="3" id="KW-0804">Transcription</keyword>
<keyword evidence="2" id="KW-0238">DNA-binding</keyword>
<dbReference type="InterPro" id="IPR011663">
    <property type="entry name" value="UTRA"/>
</dbReference>
<protein>
    <submittedName>
        <fullName evidence="5">Phosphonate metabolism transcriptional regulator PhnF</fullName>
    </submittedName>
</protein>
<dbReference type="Gene3D" id="3.40.1410.10">
    <property type="entry name" value="Chorismate lyase-like"/>
    <property type="match status" value="1"/>
</dbReference>
<evidence type="ECO:0000256" key="3">
    <source>
        <dbReference type="ARBA" id="ARBA00023163"/>
    </source>
</evidence>
<keyword evidence="6" id="KW-1185">Reference proteome</keyword>
<dbReference type="Proteomes" id="UP000586722">
    <property type="component" value="Unassembled WGS sequence"/>
</dbReference>
<proteinExistence type="predicted"/>
<dbReference type="PANTHER" id="PTHR44846">
    <property type="entry name" value="MANNOSYL-D-GLYCERATE TRANSPORT/METABOLISM SYSTEM REPRESSOR MNGR-RELATED"/>
    <property type="match status" value="1"/>
</dbReference>
<dbReference type="Pfam" id="PF07702">
    <property type="entry name" value="UTRA"/>
    <property type="match status" value="1"/>
</dbReference>
<gene>
    <name evidence="5" type="primary">phnF</name>
    <name evidence="5" type="ORF">GWI72_19595</name>
</gene>
<dbReference type="SMART" id="SM00345">
    <property type="entry name" value="HTH_GNTR"/>
    <property type="match status" value="1"/>
</dbReference>
<dbReference type="GO" id="GO:0045892">
    <property type="term" value="P:negative regulation of DNA-templated transcription"/>
    <property type="evidence" value="ECO:0007669"/>
    <property type="project" value="TreeGrafter"/>
</dbReference>
<dbReference type="SMART" id="SM00866">
    <property type="entry name" value="UTRA"/>
    <property type="match status" value="1"/>
</dbReference>
<dbReference type="RefSeq" id="WP_161709715.1">
    <property type="nucleotide sequence ID" value="NZ_JAABLQ010000004.1"/>
</dbReference>
<dbReference type="InterPro" id="IPR050679">
    <property type="entry name" value="Bact_HTH_transcr_reg"/>
</dbReference>
<dbReference type="InterPro" id="IPR000524">
    <property type="entry name" value="Tscrpt_reg_HTH_GntR"/>
</dbReference>
<dbReference type="PANTHER" id="PTHR44846:SF1">
    <property type="entry name" value="MANNOSYL-D-GLYCERATE TRANSPORT_METABOLISM SYSTEM REPRESSOR MNGR-RELATED"/>
    <property type="match status" value="1"/>
</dbReference>
<dbReference type="InterPro" id="IPR012702">
    <property type="entry name" value="CP_lyase_PhnF"/>
</dbReference>
<dbReference type="InterPro" id="IPR028978">
    <property type="entry name" value="Chorismate_lyase_/UTRA_dom_sf"/>
</dbReference>
<accession>A0A7X5F675</accession>
<dbReference type="InterPro" id="IPR036388">
    <property type="entry name" value="WH-like_DNA-bd_sf"/>
</dbReference>
<dbReference type="PRINTS" id="PR00035">
    <property type="entry name" value="HTHGNTR"/>
</dbReference>
<dbReference type="GO" id="GO:0003677">
    <property type="term" value="F:DNA binding"/>
    <property type="evidence" value="ECO:0007669"/>
    <property type="project" value="UniProtKB-KW"/>
</dbReference>
<dbReference type="InterPro" id="IPR036390">
    <property type="entry name" value="WH_DNA-bd_sf"/>
</dbReference>
<organism evidence="5 6">
    <name type="scientific">Pannonibacter tanglangensis</name>
    <dbReference type="NCBI Taxonomy" id="2750084"/>
    <lineage>
        <taxon>Bacteria</taxon>
        <taxon>Pseudomonadati</taxon>
        <taxon>Pseudomonadota</taxon>
        <taxon>Alphaproteobacteria</taxon>
        <taxon>Hyphomicrobiales</taxon>
        <taxon>Stappiaceae</taxon>
        <taxon>Pannonibacter</taxon>
    </lineage>
</organism>
<name>A0A7X5F675_9HYPH</name>
<evidence type="ECO:0000313" key="6">
    <source>
        <dbReference type="Proteomes" id="UP000586722"/>
    </source>
</evidence>
<dbReference type="AlphaFoldDB" id="A0A7X5F675"/>
<dbReference type="Pfam" id="PF00392">
    <property type="entry name" value="GntR"/>
    <property type="match status" value="1"/>
</dbReference>
<dbReference type="SUPFAM" id="SSF46785">
    <property type="entry name" value="Winged helix' DNA-binding domain"/>
    <property type="match status" value="1"/>
</dbReference>
<evidence type="ECO:0000313" key="5">
    <source>
        <dbReference type="EMBL" id="NBN80486.1"/>
    </source>
</evidence>
<dbReference type="CDD" id="cd07377">
    <property type="entry name" value="WHTH_GntR"/>
    <property type="match status" value="1"/>
</dbReference>
<comment type="caution">
    <text evidence="5">The sequence shown here is derived from an EMBL/GenBank/DDBJ whole genome shotgun (WGS) entry which is preliminary data.</text>
</comment>
<dbReference type="EMBL" id="JAABLQ010000004">
    <property type="protein sequence ID" value="NBN80486.1"/>
    <property type="molecule type" value="Genomic_DNA"/>
</dbReference>
<evidence type="ECO:0000256" key="1">
    <source>
        <dbReference type="ARBA" id="ARBA00023015"/>
    </source>
</evidence>
<dbReference type="Gene3D" id="1.10.10.10">
    <property type="entry name" value="Winged helix-like DNA-binding domain superfamily/Winged helix DNA-binding domain"/>
    <property type="match status" value="1"/>
</dbReference>